<dbReference type="EMBL" id="JAAXOP010000020">
    <property type="protein sequence ID" value="NKY53759.1"/>
    <property type="molecule type" value="Genomic_DNA"/>
</dbReference>
<organism evidence="1 2">
    <name type="scientific">Nocardia vermiculata</name>
    <dbReference type="NCBI Taxonomy" id="257274"/>
    <lineage>
        <taxon>Bacteria</taxon>
        <taxon>Bacillati</taxon>
        <taxon>Actinomycetota</taxon>
        <taxon>Actinomycetes</taxon>
        <taxon>Mycobacteriales</taxon>
        <taxon>Nocardiaceae</taxon>
        <taxon>Nocardia</taxon>
    </lineage>
</organism>
<keyword evidence="2" id="KW-1185">Reference proteome</keyword>
<sequence length="298" mass="31586">MSSSILPVAVLGTGPLADRLGRRIDARPDLTFAGHFSSPQALPVEIGCACYTPGLDTNGSDPTVLLHLLETGVHVVSAFPPAALGDIRAACHTGNSTFHATGFPSVLAARITRSLSEMTSEIRRVELEEELSLPPTGVYPWNSLARTGIGSHDTAQAKAAAAAAAGYYEAGLRVLDTAVFGATGADEQPTLSVRVRTTDDGTVDAIIIQRDLGKRLSYRSTWSARTNSAVPLRYRFTTSTAAARGTTTVDFHDTEGVHPADQLTSVGLLDAVRPIHNSEPDIVHRDLSITALKPDPRL</sequence>
<evidence type="ECO:0000313" key="1">
    <source>
        <dbReference type="EMBL" id="NKY53759.1"/>
    </source>
</evidence>
<reference evidence="1 2" key="1">
    <citation type="submission" date="2020-04" db="EMBL/GenBank/DDBJ databases">
        <title>MicrobeNet Type strains.</title>
        <authorList>
            <person name="Nicholson A.C."/>
        </authorList>
    </citation>
    <scope>NUCLEOTIDE SEQUENCE [LARGE SCALE GENOMIC DNA]</scope>
    <source>
        <strain evidence="1 2">JCM 12354</strain>
    </source>
</reference>
<dbReference type="Proteomes" id="UP000565711">
    <property type="component" value="Unassembled WGS sequence"/>
</dbReference>
<name>A0A846YAG4_9NOCA</name>
<evidence type="ECO:0008006" key="3">
    <source>
        <dbReference type="Google" id="ProtNLM"/>
    </source>
</evidence>
<dbReference type="AlphaFoldDB" id="A0A846YAG4"/>
<comment type="caution">
    <text evidence="1">The sequence shown here is derived from an EMBL/GenBank/DDBJ whole genome shotgun (WGS) entry which is preliminary data.</text>
</comment>
<protein>
    <recommendedName>
        <fullName evidence="3">Dihydrodipicolinate reductase</fullName>
    </recommendedName>
</protein>
<evidence type="ECO:0000313" key="2">
    <source>
        <dbReference type="Proteomes" id="UP000565711"/>
    </source>
</evidence>
<proteinExistence type="predicted"/>
<accession>A0A846YAG4</accession>
<dbReference type="RefSeq" id="WP_067878245.1">
    <property type="nucleotide sequence ID" value="NZ_JAAXOP010000020.1"/>
</dbReference>
<gene>
    <name evidence="1" type="ORF">HGA08_26535</name>
</gene>